<reference evidence="4" key="1">
    <citation type="submission" date="2011-07" db="EMBL/GenBank/DDBJ databases">
        <title>Divergent evolution of antigenic variation in African trypanosomes.</title>
        <authorList>
            <person name="Jackson A.P."/>
            <person name="Berry A."/>
            <person name="Allison H.C."/>
            <person name="Burton P."/>
            <person name="Anderson J."/>
            <person name="Aslett M."/>
            <person name="Brown R."/>
            <person name="Corton N."/>
            <person name="Harris D."/>
            <person name="Hauser H."/>
            <person name="Gamble J."/>
            <person name="Gilderthorp R."/>
            <person name="McQuillan J."/>
            <person name="Quail M.A."/>
            <person name="Sanders M."/>
            <person name="Van Tonder A."/>
            <person name="Ginger M.L."/>
            <person name="Donelson J.E."/>
            <person name="Field M.C."/>
            <person name="Barry J.D."/>
            <person name="Berriman M."/>
            <person name="Hertz-Fowler C."/>
        </authorList>
    </citation>
    <scope>NUCLEOTIDE SEQUENCE [LARGE SCALE GENOMIC DNA]</scope>
    <source>
        <strain evidence="4">IL3000</strain>
    </source>
</reference>
<comment type="caution">
    <text evidence="3">The sequence shown here is derived from an EMBL/GenBank/DDBJ whole genome shotgun (WGS) entry which is preliminary data.</text>
</comment>
<evidence type="ECO:0000313" key="4">
    <source>
        <dbReference type="Proteomes" id="UP000000702"/>
    </source>
</evidence>
<organism evidence="3 4">
    <name type="scientific">Trypanosoma congolense (strain IL3000)</name>
    <dbReference type="NCBI Taxonomy" id="1068625"/>
    <lineage>
        <taxon>Eukaryota</taxon>
        <taxon>Discoba</taxon>
        <taxon>Euglenozoa</taxon>
        <taxon>Kinetoplastea</taxon>
        <taxon>Metakinetoplastina</taxon>
        <taxon>Trypanosomatida</taxon>
        <taxon>Trypanosomatidae</taxon>
        <taxon>Trypanosoma</taxon>
        <taxon>Nannomonas</taxon>
    </lineage>
</organism>
<dbReference type="Gene3D" id="3.30.230.130">
    <property type="entry name" value="Cullin, Chain C, Domain 2"/>
    <property type="match status" value="1"/>
</dbReference>
<dbReference type="SUPFAM" id="SSF75632">
    <property type="entry name" value="Cullin homology domain"/>
    <property type="match status" value="1"/>
</dbReference>
<dbReference type="InterPro" id="IPR036390">
    <property type="entry name" value="WH_DNA-bd_sf"/>
</dbReference>
<dbReference type="VEuPathDB" id="TriTrypDB:TcIL3000_0_52930"/>
<dbReference type="InterPro" id="IPR016158">
    <property type="entry name" value="Cullin_homology"/>
</dbReference>
<dbReference type="InterPro" id="IPR036317">
    <property type="entry name" value="Cullin_homology_sf"/>
</dbReference>
<comment type="similarity">
    <text evidence="1">Belongs to the cullin family.</text>
</comment>
<evidence type="ECO:0000313" key="3">
    <source>
        <dbReference type="EMBL" id="CCD14699.1"/>
    </source>
</evidence>
<dbReference type="Proteomes" id="UP000000702">
    <property type="component" value="Unassembled WGS sequence"/>
</dbReference>
<dbReference type="OMA" id="VCEYLHE"/>
<dbReference type="Gene3D" id="1.10.10.10">
    <property type="entry name" value="Winged helix-like DNA-binding domain superfamily/Winged helix DNA-binding domain"/>
    <property type="match status" value="1"/>
</dbReference>
<proteinExistence type="inferred from homology"/>
<accession>F9WBR5</accession>
<dbReference type="SUPFAM" id="SSF46785">
    <property type="entry name" value="Winged helix' DNA-binding domain"/>
    <property type="match status" value="1"/>
</dbReference>
<protein>
    <submittedName>
        <fullName evidence="3">WGS project CAEQ00000000 data, annotated contig 2138</fullName>
    </submittedName>
</protein>
<evidence type="ECO:0000256" key="1">
    <source>
        <dbReference type="PROSITE-ProRule" id="PRU00330"/>
    </source>
</evidence>
<reference evidence="3 4" key="2">
    <citation type="journal article" date="2012" name="Proc. Natl. Acad. Sci. U.S.A.">
        <title>Antigenic diversity is generated by distinct evolutionary mechanisms in African trypanosome species.</title>
        <authorList>
            <person name="Jackson A.P."/>
            <person name="Berry A."/>
            <person name="Aslett M."/>
            <person name="Allison H.C."/>
            <person name="Burton P."/>
            <person name="Vavrova-Anderson J."/>
            <person name="Brown R."/>
            <person name="Browne H."/>
            <person name="Corton N."/>
            <person name="Hauser H."/>
            <person name="Gamble J."/>
            <person name="Gilderthorp R."/>
            <person name="Marcello L."/>
            <person name="McQuillan J."/>
            <person name="Otto T.D."/>
            <person name="Quail M.A."/>
            <person name="Sanders M.J."/>
            <person name="van Tonder A."/>
            <person name="Ginger M.L."/>
            <person name="Field M.C."/>
            <person name="Barry J.D."/>
            <person name="Hertz-Fowler C."/>
            <person name="Berriman M."/>
        </authorList>
    </citation>
    <scope>NUCLEOTIDE SEQUENCE [LARGE SCALE GENOMIC DNA]</scope>
    <source>
        <strain evidence="3 4">IL3000</strain>
    </source>
</reference>
<evidence type="ECO:0000259" key="2">
    <source>
        <dbReference type="PROSITE" id="PS50069"/>
    </source>
</evidence>
<dbReference type="AlphaFoldDB" id="F9WBR5"/>
<dbReference type="InterPro" id="IPR019559">
    <property type="entry name" value="Cullin_neddylation_domain"/>
</dbReference>
<sequence length="947" mass="106841">MDHVNSATTADAHLIGTSLADRLREAYRALEIHQPPQFLSPALRDLFEVTLNTEILLKPRGGGGLLKQRQERLQWYNEIYSGLRGVYNTSALLRYWVAGIVNYQLREVRRCVDAAQENTTDGAVKNVQMFEAIQHALELRDVLRRLPVLVSFLFAWDVELSDVERFDTLLKEVIAVNFGKESVREVLLHLLAEYMRPQRRMQNDKVQGSAELTHHQRQCKPGDVLIALCELIQLFVGDRRTVEERVTVVILQGVVEGCYEKFKRRTLLDLLQPDEASAKARREFVVDTWLRYWNSELELVRVIDFVDEAWVKGILLKLIFLWDPCDVSVGAEGDVRGAPVSLSCTYLHKLLHLTLEPVFGNIFGIQRLADAGVTTAEAGKQQAGLGLHGVNRIGVEEDLLEFLLQVANAMACAEAPPWRDIRCWESVGVVPSLPPGVARDVGPQVLADVCRMLLQEQLPRAVSSFLCGSEPDERQRWRLLQFLICVEKMFDRLCSVRGLNVRLLDARSSTGGVGHGGRGCFYSIVETALLRGEHGQREVNIFVDELLNVIHGFLLDKERAVLATAKSGRNHETMLNNHEDLRSAIRMAYHLSPRGALIPLYKRLLAYRLLSLNYLRQHDTAVAQLNRERLKQEESVCLYLLELIPGDRDAIQQMMQMCYDIDTSANMQEVFDQRQGRDAAGSSVKFAVKVLSRHAWPAYPVLTTAPSSLKGAMSNFSAAYEELHPSRRIVWLRTAFECVTFNVAYPRGKKTITGSLDLFMAFEYLSEVSAALDGNGGGASWDDVGRRVGKHYTDLQQELRKLLSDGFIAIIPAPTGAAGTEKTDLTSSEPPRWICLNPEFASHQTHFTFLAKQQRRHLRPATRSKQEAGVSDETHGSRVTATQAAIVSHMKALKCCCYDELFCLTQQSVQRHFQLQTSDFKPILEHLIEKGLIERDETKKGQFIYIA</sequence>
<dbReference type="EMBL" id="CAEQ01001617">
    <property type="protein sequence ID" value="CCD14699.1"/>
    <property type="molecule type" value="Genomic_DNA"/>
</dbReference>
<feature type="domain" description="Cullin family profile" evidence="2">
    <location>
        <begin position="542"/>
        <end position="733"/>
    </location>
</feature>
<dbReference type="GO" id="GO:0006511">
    <property type="term" value="P:ubiquitin-dependent protein catabolic process"/>
    <property type="evidence" value="ECO:0007669"/>
    <property type="project" value="InterPro"/>
</dbReference>
<dbReference type="GO" id="GO:0031625">
    <property type="term" value="F:ubiquitin protein ligase binding"/>
    <property type="evidence" value="ECO:0007669"/>
    <property type="project" value="InterPro"/>
</dbReference>
<keyword evidence="4" id="KW-1185">Reference proteome</keyword>
<dbReference type="InterPro" id="IPR045093">
    <property type="entry name" value="Cullin"/>
</dbReference>
<dbReference type="Pfam" id="PF10557">
    <property type="entry name" value="Cullin_Nedd8"/>
    <property type="match status" value="1"/>
</dbReference>
<name>F9WBR5_TRYCI</name>
<dbReference type="InterPro" id="IPR036388">
    <property type="entry name" value="WH-like_DNA-bd_sf"/>
</dbReference>
<dbReference type="SMART" id="SM00884">
    <property type="entry name" value="Cullin_Nedd8"/>
    <property type="match status" value="1"/>
</dbReference>
<gene>
    <name evidence="3" type="ORF">TCIL3000_0_52930</name>
</gene>
<dbReference type="PANTHER" id="PTHR11932">
    <property type="entry name" value="CULLIN"/>
    <property type="match status" value="1"/>
</dbReference>
<dbReference type="PROSITE" id="PS50069">
    <property type="entry name" value="CULLIN_2"/>
    <property type="match status" value="1"/>
</dbReference>